<name>A0A1V6RUH4_9EURO</name>
<dbReference type="STRING" id="29845.A0A1V6RUH4"/>
<dbReference type="AlphaFoldDB" id="A0A1V6RUH4"/>
<evidence type="ECO:0000313" key="2">
    <source>
        <dbReference type="Proteomes" id="UP000191518"/>
    </source>
</evidence>
<proteinExistence type="predicted"/>
<sequence length="75" mass="8315">MPSEPITRNGTTQSWFDQARLIKPDAIFALTAQYLADKSPTKANLGQVGDLPKSLWHWRTALSWTVAKSLQDASS</sequence>
<gene>
    <name evidence="1" type="ORF">PENVUL_c026G01379</name>
</gene>
<protein>
    <submittedName>
        <fullName evidence="1">Uncharacterized protein</fullName>
    </submittedName>
</protein>
<accession>A0A1V6RUH4</accession>
<reference evidence="2" key="1">
    <citation type="journal article" date="2017" name="Nat. Microbiol.">
        <title>Global analysis of biosynthetic gene clusters reveals vast potential of secondary metabolite production in Penicillium species.</title>
        <authorList>
            <person name="Nielsen J.C."/>
            <person name="Grijseels S."/>
            <person name="Prigent S."/>
            <person name="Ji B."/>
            <person name="Dainat J."/>
            <person name="Nielsen K.F."/>
            <person name="Frisvad J.C."/>
            <person name="Workman M."/>
            <person name="Nielsen J."/>
        </authorList>
    </citation>
    <scope>NUCLEOTIDE SEQUENCE [LARGE SCALE GENOMIC DNA]</scope>
    <source>
        <strain evidence="2">IBT 29486</strain>
    </source>
</reference>
<dbReference type="Proteomes" id="UP000191518">
    <property type="component" value="Unassembled WGS sequence"/>
</dbReference>
<keyword evidence="2" id="KW-1185">Reference proteome</keyword>
<dbReference type="EMBL" id="MDYP01000026">
    <property type="protein sequence ID" value="OQE05238.1"/>
    <property type="molecule type" value="Genomic_DNA"/>
</dbReference>
<evidence type="ECO:0000313" key="1">
    <source>
        <dbReference type="EMBL" id="OQE05238.1"/>
    </source>
</evidence>
<organism evidence="1 2">
    <name type="scientific">Penicillium vulpinum</name>
    <dbReference type="NCBI Taxonomy" id="29845"/>
    <lineage>
        <taxon>Eukaryota</taxon>
        <taxon>Fungi</taxon>
        <taxon>Dikarya</taxon>
        <taxon>Ascomycota</taxon>
        <taxon>Pezizomycotina</taxon>
        <taxon>Eurotiomycetes</taxon>
        <taxon>Eurotiomycetidae</taxon>
        <taxon>Eurotiales</taxon>
        <taxon>Aspergillaceae</taxon>
        <taxon>Penicillium</taxon>
    </lineage>
</organism>
<comment type="caution">
    <text evidence="1">The sequence shown here is derived from an EMBL/GenBank/DDBJ whole genome shotgun (WGS) entry which is preliminary data.</text>
</comment>